<comment type="caution">
    <text evidence="8">The sequence shown here is derived from an EMBL/GenBank/DDBJ whole genome shotgun (WGS) entry which is preliminary data.</text>
</comment>
<evidence type="ECO:0000313" key="8">
    <source>
        <dbReference type="EMBL" id="KAF1017196.1"/>
    </source>
</evidence>
<evidence type="ECO:0000256" key="3">
    <source>
        <dbReference type="ARBA" id="ARBA00005709"/>
    </source>
</evidence>
<dbReference type="SUPFAM" id="SSF64518">
    <property type="entry name" value="Phase 1 flagellin"/>
    <property type="match status" value="1"/>
</dbReference>
<dbReference type="EMBL" id="WNDS01000001">
    <property type="protein sequence ID" value="KAF1017196.1"/>
    <property type="molecule type" value="Genomic_DNA"/>
</dbReference>
<keyword evidence="6" id="KW-0175">Coiled coil</keyword>
<protein>
    <submittedName>
        <fullName evidence="8">Flagellar hook-associated protein 3</fullName>
    </submittedName>
</protein>
<dbReference type="Proteomes" id="UP000487117">
    <property type="component" value="Unassembled WGS sequence"/>
</dbReference>
<comment type="subcellular location">
    <subcellularLocation>
        <location evidence="1">Bacterial flagellum</location>
    </subcellularLocation>
    <subcellularLocation>
        <location evidence="2">Secreted</location>
    </subcellularLocation>
</comment>
<dbReference type="Pfam" id="PF00669">
    <property type="entry name" value="Flagellin_N"/>
    <property type="match status" value="1"/>
</dbReference>
<dbReference type="AlphaFoldDB" id="A0A7V8FJH8"/>
<reference evidence="9" key="1">
    <citation type="journal article" date="2020" name="MBio">
        <title>Horizontal gene transfer to a defensive symbiont with a reduced genome amongst a multipartite beetle microbiome.</title>
        <authorList>
            <person name="Waterworth S.C."/>
            <person name="Florez L.V."/>
            <person name="Rees E.R."/>
            <person name="Hertweck C."/>
            <person name="Kaltenpoth M."/>
            <person name="Kwan J.C."/>
        </authorList>
    </citation>
    <scope>NUCLEOTIDE SEQUENCE [LARGE SCALE GENOMIC DNA]</scope>
</reference>
<dbReference type="InterPro" id="IPR001029">
    <property type="entry name" value="Flagellin_N"/>
</dbReference>
<dbReference type="PANTHER" id="PTHR42792">
    <property type="entry name" value="FLAGELLIN"/>
    <property type="match status" value="1"/>
</dbReference>
<evidence type="ECO:0000256" key="1">
    <source>
        <dbReference type="ARBA" id="ARBA00004365"/>
    </source>
</evidence>
<dbReference type="PANTHER" id="PTHR42792:SF1">
    <property type="entry name" value="FLAGELLAR HOOK-ASSOCIATED PROTEIN 3"/>
    <property type="match status" value="1"/>
</dbReference>
<feature type="coiled-coil region" evidence="6">
    <location>
        <begin position="54"/>
        <end position="81"/>
    </location>
</feature>
<dbReference type="GO" id="GO:0009424">
    <property type="term" value="C:bacterial-type flagellum hook"/>
    <property type="evidence" value="ECO:0007669"/>
    <property type="project" value="InterPro"/>
</dbReference>
<dbReference type="GO" id="GO:0071973">
    <property type="term" value="P:bacterial-type flagellum-dependent cell motility"/>
    <property type="evidence" value="ECO:0007669"/>
    <property type="project" value="InterPro"/>
</dbReference>
<evidence type="ECO:0000259" key="7">
    <source>
        <dbReference type="Pfam" id="PF00669"/>
    </source>
</evidence>
<keyword evidence="5" id="KW-0975">Bacterial flagellum</keyword>
<accession>A0A7V8FJH8</accession>
<evidence type="ECO:0000256" key="2">
    <source>
        <dbReference type="ARBA" id="ARBA00004613"/>
    </source>
</evidence>
<evidence type="ECO:0000256" key="6">
    <source>
        <dbReference type="SAM" id="Coils"/>
    </source>
</evidence>
<dbReference type="NCBIfam" id="TIGR02550">
    <property type="entry name" value="flagell_flgL"/>
    <property type="match status" value="1"/>
</dbReference>
<evidence type="ECO:0000313" key="9">
    <source>
        <dbReference type="Proteomes" id="UP000487117"/>
    </source>
</evidence>
<keyword evidence="8" id="KW-0969">Cilium</keyword>
<comment type="similarity">
    <text evidence="3">Belongs to the bacterial flagellin family.</text>
</comment>
<dbReference type="GO" id="GO:0005576">
    <property type="term" value="C:extracellular region"/>
    <property type="evidence" value="ECO:0007669"/>
    <property type="project" value="UniProtKB-SubCell"/>
</dbReference>
<sequence length="326" mass="34152">MSNRISTSMMFSQSVSLMMAKQAKMNHLEQQIATGSKITSAKDDPVNAGAAVGLDRTLAALDQMKLNANNVQKRLGLQENTLARINDLMGRVNDLTLQASSPTLSAADKKTVGTELNQIREGLPSLANTSDGTGRYLFGGTHDGDPPFSQVNGKIVYSGDQTHRQVEVGPDTYVKDALLGSEIFLRIPTGDGTVDGSAAAGNTGKAVLTNITRDGGGGWNGQPFSVRFTSATQYEVVDGTGNVTGTGTMKAGDDLVINGVRLQVAGEPAAGDSFNVQAAGGRDVFSTLDNLISALGTDTGTSAQLWPRSRTSCRAPCVMWRVPPSG</sequence>
<keyword evidence="8" id="KW-0282">Flagellum</keyword>
<feature type="domain" description="Flagellin N-terminal" evidence="7">
    <location>
        <begin position="5"/>
        <end position="141"/>
    </location>
</feature>
<proteinExistence type="inferred from homology"/>
<dbReference type="Gene3D" id="1.20.1330.10">
    <property type="entry name" value="f41 fragment of flagellin, N-terminal domain"/>
    <property type="match status" value="1"/>
</dbReference>
<name>A0A7V8FJH8_STEMA</name>
<keyword evidence="4" id="KW-0964">Secreted</keyword>
<gene>
    <name evidence="8" type="primary">flgL</name>
    <name evidence="8" type="ORF">GAK31_00455</name>
</gene>
<dbReference type="InterPro" id="IPR001492">
    <property type="entry name" value="Flagellin"/>
</dbReference>
<evidence type="ECO:0000256" key="4">
    <source>
        <dbReference type="ARBA" id="ARBA00022525"/>
    </source>
</evidence>
<dbReference type="InterPro" id="IPR013384">
    <property type="entry name" value="Flagell_FlgL"/>
</dbReference>
<dbReference type="GO" id="GO:0005198">
    <property type="term" value="F:structural molecule activity"/>
    <property type="evidence" value="ECO:0007669"/>
    <property type="project" value="InterPro"/>
</dbReference>
<organism evidence="8 9">
    <name type="scientific">Stenotrophomonas maltophilia</name>
    <name type="common">Pseudomonas maltophilia</name>
    <name type="synonym">Xanthomonas maltophilia</name>
    <dbReference type="NCBI Taxonomy" id="40324"/>
    <lineage>
        <taxon>Bacteria</taxon>
        <taxon>Pseudomonadati</taxon>
        <taxon>Pseudomonadota</taxon>
        <taxon>Gammaproteobacteria</taxon>
        <taxon>Lysobacterales</taxon>
        <taxon>Lysobacteraceae</taxon>
        <taxon>Stenotrophomonas</taxon>
        <taxon>Stenotrophomonas maltophilia group</taxon>
    </lineage>
</organism>
<evidence type="ECO:0000256" key="5">
    <source>
        <dbReference type="ARBA" id="ARBA00023143"/>
    </source>
</evidence>
<keyword evidence="8" id="KW-0966">Cell projection</keyword>